<name>A0ABQ3CTL6_9RHOB</name>
<dbReference type="PANTHER" id="PTHR43673">
    <property type="entry name" value="NAD(P)H NITROREDUCTASE YDGI-RELATED"/>
    <property type="match status" value="1"/>
</dbReference>
<dbReference type="CDD" id="cd02149">
    <property type="entry name" value="NfsB-like"/>
    <property type="match status" value="1"/>
</dbReference>
<dbReference type="EMBL" id="BMZF01000001">
    <property type="protein sequence ID" value="GHA40490.1"/>
    <property type="molecule type" value="Genomic_DNA"/>
</dbReference>
<dbReference type="SUPFAM" id="SSF55469">
    <property type="entry name" value="FMN-dependent nitroreductase-like"/>
    <property type="match status" value="1"/>
</dbReference>
<accession>A0ABQ3CTL6</accession>
<dbReference type="InterPro" id="IPR033878">
    <property type="entry name" value="NfsB-like"/>
</dbReference>
<reference evidence="6" key="1">
    <citation type="journal article" date="2019" name="Int. J. Syst. Evol. Microbiol.">
        <title>The Global Catalogue of Microorganisms (GCM) 10K type strain sequencing project: providing services to taxonomists for standard genome sequencing and annotation.</title>
        <authorList>
            <consortium name="The Broad Institute Genomics Platform"/>
            <consortium name="The Broad Institute Genome Sequencing Center for Infectious Disease"/>
            <person name="Wu L."/>
            <person name="Ma J."/>
        </authorList>
    </citation>
    <scope>NUCLEOTIDE SEQUENCE [LARGE SCALE GENOMIC DNA]</scope>
    <source>
        <strain evidence="6">KCTC 32465</strain>
    </source>
</reference>
<sequence>MTQDIVAVAKNRHTTKAYDPTKKIAPADIAKIKDLLRFSPSSVNGQPWHFIFASTDAGKERIAKSSDGRFPFNSPSIRNASNVVVFASKMNIDEDYMLKLLNQEESDGRFATDPETHKAQMHGGRSMFVDYFKTEKNNLQGWTDNQTYLNVGQFLLGVASLGIDATPMEGIETDVLDAEFGLTEMGYRSLVVVTLGYHKMPEDYNKALPKSRLPISEILTDV</sequence>
<evidence type="ECO:0000313" key="5">
    <source>
        <dbReference type="EMBL" id="GHA40490.1"/>
    </source>
</evidence>
<dbReference type="NCBIfam" id="NF008275">
    <property type="entry name" value="PRK11053.1"/>
    <property type="match status" value="1"/>
</dbReference>
<proteinExistence type="inferred from homology"/>
<evidence type="ECO:0000256" key="1">
    <source>
        <dbReference type="ARBA" id="ARBA00007118"/>
    </source>
</evidence>
<dbReference type="Proteomes" id="UP000634455">
    <property type="component" value="Unassembled WGS sequence"/>
</dbReference>
<comment type="similarity">
    <text evidence="1">Belongs to the nitroreductase family.</text>
</comment>
<organism evidence="5 6">
    <name type="scientific">Paramylibacter ulvae</name>
    <dbReference type="NCBI Taxonomy" id="1651968"/>
    <lineage>
        <taxon>Bacteria</taxon>
        <taxon>Pseudomonadati</taxon>
        <taxon>Pseudomonadota</taxon>
        <taxon>Alphaproteobacteria</taxon>
        <taxon>Rhodobacterales</taxon>
        <taxon>Paracoccaceae</taxon>
        <taxon>Paramylibacter</taxon>
    </lineage>
</organism>
<comment type="caution">
    <text evidence="5">The sequence shown here is derived from an EMBL/GenBank/DDBJ whole genome shotgun (WGS) entry which is preliminary data.</text>
</comment>
<keyword evidence="6" id="KW-1185">Reference proteome</keyword>
<dbReference type="PANTHER" id="PTHR43673:SF10">
    <property type="entry name" value="NADH DEHYDROGENASE_NAD(P)H NITROREDUCTASE XCC3605-RELATED"/>
    <property type="match status" value="1"/>
</dbReference>
<feature type="domain" description="Nitroreductase" evidence="4">
    <location>
        <begin position="10"/>
        <end position="197"/>
    </location>
</feature>
<dbReference type="InterPro" id="IPR000415">
    <property type="entry name" value="Nitroreductase-like"/>
</dbReference>
<evidence type="ECO:0000259" key="4">
    <source>
        <dbReference type="Pfam" id="PF00881"/>
    </source>
</evidence>
<dbReference type="RefSeq" id="WP_189638603.1">
    <property type="nucleotide sequence ID" value="NZ_BMZF01000001.1"/>
</dbReference>
<evidence type="ECO:0000256" key="3">
    <source>
        <dbReference type="ARBA" id="ARBA00023002"/>
    </source>
</evidence>
<gene>
    <name evidence="5" type="ORF">GCM10008927_00820</name>
</gene>
<dbReference type="Gene3D" id="3.40.109.10">
    <property type="entry name" value="NADH Oxidase"/>
    <property type="match status" value="1"/>
</dbReference>
<dbReference type="InterPro" id="IPR029479">
    <property type="entry name" value="Nitroreductase"/>
</dbReference>
<protein>
    <submittedName>
        <fullName evidence="5">NAD(P)H nitroreductase</fullName>
    </submittedName>
</protein>
<keyword evidence="2" id="KW-0521">NADP</keyword>
<evidence type="ECO:0000256" key="2">
    <source>
        <dbReference type="ARBA" id="ARBA00022857"/>
    </source>
</evidence>
<keyword evidence="3" id="KW-0560">Oxidoreductase</keyword>
<dbReference type="Pfam" id="PF00881">
    <property type="entry name" value="Nitroreductase"/>
    <property type="match status" value="1"/>
</dbReference>
<evidence type="ECO:0000313" key="6">
    <source>
        <dbReference type="Proteomes" id="UP000634455"/>
    </source>
</evidence>